<sequence length="222" mass="24237">MIVSLVGTDGAGKSSVSREVSARLAAAGLTVEHVDRWDIVDNPAYPSARFMRPDVPDTRLCVAEMPNPVRFLFLMWSIAAALLARIPAAAGPGTLTLLDGYWMKHAASEIVYGLDRSWAESVTAGLPRSELVVQLRVEPEQAWERKVGRDVVPYECGMDPSCSRGSFLDHQRRILALMDDWARQHDWVVLDAGADLATVVDQVTELVRSAAPAGRRASEAIA</sequence>
<dbReference type="RefSeq" id="WP_386435221.1">
    <property type="nucleotide sequence ID" value="NZ_JBHSBB010000026.1"/>
</dbReference>
<name>A0ABV8HTR4_9ACTN</name>
<evidence type="ECO:0000256" key="3">
    <source>
        <dbReference type="ARBA" id="ARBA00022840"/>
    </source>
</evidence>
<organism evidence="4 5">
    <name type="scientific">Streptomyces polygonati</name>
    <dbReference type="NCBI Taxonomy" id="1617087"/>
    <lineage>
        <taxon>Bacteria</taxon>
        <taxon>Bacillati</taxon>
        <taxon>Actinomycetota</taxon>
        <taxon>Actinomycetes</taxon>
        <taxon>Kitasatosporales</taxon>
        <taxon>Streptomycetaceae</taxon>
        <taxon>Streptomyces</taxon>
    </lineage>
</organism>
<dbReference type="GO" id="GO:0016301">
    <property type="term" value="F:kinase activity"/>
    <property type="evidence" value="ECO:0007669"/>
    <property type="project" value="UniProtKB-KW"/>
</dbReference>
<dbReference type="InterPro" id="IPR027417">
    <property type="entry name" value="P-loop_NTPase"/>
</dbReference>
<evidence type="ECO:0000256" key="2">
    <source>
        <dbReference type="ARBA" id="ARBA00022741"/>
    </source>
</evidence>
<dbReference type="EMBL" id="JBHSBB010000026">
    <property type="protein sequence ID" value="MFC4035373.1"/>
    <property type="molecule type" value="Genomic_DNA"/>
</dbReference>
<dbReference type="Proteomes" id="UP001595765">
    <property type="component" value="Unassembled WGS sequence"/>
</dbReference>
<protein>
    <recommendedName>
        <fullName evidence="1">Thymidylate kinase</fullName>
    </recommendedName>
</protein>
<keyword evidence="4" id="KW-0808">Transferase</keyword>
<dbReference type="SUPFAM" id="SSF52540">
    <property type="entry name" value="P-loop containing nucleoside triphosphate hydrolases"/>
    <property type="match status" value="1"/>
</dbReference>
<keyword evidence="5" id="KW-1185">Reference proteome</keyword>
<evidence type="ECO:0000313" key="5">
    <source>
        <dbReference type="Proteomes" id="UP001595765"/>
    </source>
</evidence>
<keyword evidence="2" id="KW-0547">Nucleotide-binding</keyword>
<accession>A0ABV8HTR4</accession>
<evidence type="ECO:0000313" key="4">
    <source>
        <dbReference type="EMBL" id="MFC4035373.1"/>
    </source>
</evidence>
<dbReference type="Gene3D" id="3.40.50.300">
    <property type="entry name" value="P-loop containing nucleotide triphosphate hydrolases"/>
    <property type="match status" value="1"/>
</dbReference>
<comment type="caution">
    <text evidence="4">The sequence shown here is derived from an EMBL/GenBank/DDBJ whole genome shotgun (WGS) entry which is preliminary data.</text>
</comment>
<reference evidence="5" key="1">
    <citation type="journal article" date="2019" name="Int. J. Syst. Evol. Microbiol.">
        <title>The Global Catalogue of Microorganisms (GCM) 10K type strain sequencing project: providing services to taxonomists for standard genome sequencing and annotation.</title>
        <authorList>
            <consortium name="The Broad Institute Genomics Platform"/>
            <consortium name="The Broad Institute Genome Sequencing Center for Infectious Disease"/>
            <person name="Wu L."/>
            <person name="Ma J."/>
        </authorList>
    </citation>
    <scope>NUCLEOTIDE SEQUENCE [LARGE SCALE GENOMIC DNA]</scope>
    <source>
        <strain evidence="5">CGMCC 4.7237</strain>
    </source>
</reference>
<dbReference type="PANTHER" id="PTHR10344:SF4">
    <property type="entry name" value="UMP-CMP KINASE 2, MITOCHONDRIAL"/>
    <property type="match status" value="1"/>
</dbReference>
<evidence type="ECO:0000256" key="1">
    <source>
        <dbReference type="ARBA" id="ARBA00017144"/>
    </source>
</evidence>
<keyword evidence="3" id="KW-0067">ATP-binding</keyword>
<keyword evidence="4" id="KW-0418">Kinase</keyword>
<gene>
    <name evidence="4" type="ORF">ACFO3J_28460</name>
</gene>
<proteinExistence type="predicted"/>
<dbReference type="PANTHER" id="PTHR10344">
    <property type="entry name" value="THYMIDYLATE KINASE"/>
    <property type="match status" value="1"/>
</dbReference>